<gene>
    <name evidence="2" type="ORF">EGR_04825</name>
</gene>
<keyword evidence="1" id="KW-0472">Membrane</keyword>
<feature type="transmembrane region" description="Helical" evidence="1">
    <location>
        <begin position="234"/>
        <end position="257"/>
    </location>
</feature>
<dbReference type="EMBL" id="APAU02000032">
    <property type="protein sequence ID" value="EUB60267.1"/>
    <property type="molecule type" value="Genomic_DNA"/>
</dbReference>
<dbReference type="Gene3D" id="4.10.900.10">
    <property type="entry name" value="TCF3-CBD (Catenin binding domain)"/>
    <property type="match status" value="1"/>
</dbReference>
<dbReference type="Proteomes" id="UP000019149">
    <property type="component" value="Unassembled WGS sequence"/>
</dbReference>
<comment type="caution">
    <text evidence="2">The sequence shown here is derived from an EMBL/GenBank/DDBJ whole genome shotgun (WGS) entry which is preliminary data.</text>
</comment>
<reference evidence="2 3" key="1">
    <citation type="journal article" date="2013" name="Nat. Genet.">
        <title>The genome of the hydatid tapeworm Echinococcus granulosus.</title>
        <authorList>
            <person name="Zheng H."/>
            <person name="Zhang W."/>
            <person name="Zhang L."/>
            <person name="Zhang Z."/>
            <person name="Li J."/>
            <person name="Lu G."/>
            <person name="Zhu Y."/>
            <person name="Wang Y."/>
            <person name="Huang Y."/>
            <person name="Liu J."/>
            <person name="Kang H."/>
            <person name="Chen J."/>
            <person name="Wang L."/>
            <person name="Chen A."/>
            <person name="Yu S."/>
            <person name="Gao Z."/>
            <person name="Jin L."/>
            <person name="Gu W."/>
            <person name="Wang Z."/>
            <person name="Zhao L."/>
            <person name="Shi B."/>
            <person name="Wen H."/>
            <person name="Lin R."/>
            <person name="Jones M.K."/>
            <person name="Brejova B."/>
            <person name="Vinar T."/>
            <person name="Zhao G."/>
            <person name="McManus D.P."/>
            <person name="Chen Z."/>
            <person name="Zhou Y."/>
            <person name="Wang S."/>
        </authorList>
    </citation>
    <scope>NUCLEOTIDE SEQUENCE [LARGE SCALE GENOMIC DNA]</scope>
</reference>
<name>W6UPQ9_ECHGR</name>
<keyword evidence="1" id="KW-0812">Transmembrane</keyword>
<keyword evidence="1" id="KW-1133">Transmembrane helix</keyword>
<dbReference type="GeneID" id="36340540"/>
<dbReference type="RefSeq" id="XP_024351463.1">
    <property type="nucleotide sequence ID" value="XM_024494074.1"/>
</dbReference>
<keyword evidence="3" id="KW-1185">Reference proteome</keyword>
<dbReference type="CTD" id="36340540"/>
<protein>
    <submittedName>
        <fullName evidence="2">Pangolin</fullName>
    </submittedName>
</protein>
<dbReference type="AlphaFoldDB" id="W6UPQ9"/>
<dbReference type="InterPro" id="IPR027397">
    <property type="entry name" value="Catenin-bd_sf"/>
</dbReference>
<accession>W6UPQ9</accession>
<evidence type="ECO:0000256" key="1">
    <source>
        <dbReference type="SAM" id="Phobius"/>
    </source>
</evidence>
<sequence>MNSVAGDDLACTDEIKVYEDEGEEDEQVKSSENLTEDKVGLVIESEEQELDSIEVLKFLSDPDWARYVFLRLSQPTLSFSSSSTSIRPSLRSCACACVHHPLPRGTNKREYPTPSAIPLDFTPSPHTSEWASTWSLHHTDCIGVYVSVAFPPMGLLVSPFVLSCFIPVLSSMFGLDSATLDDIVGSEKHSNHSDSSWCRDASVVTSFLDAVTACIWVHLGTPSTFHFHNGHSSLIFASILNWIDLYLLLASLLYVCIHPRNSRQRLQMRRPPMLWGSPSNSPFLTPDPAVGAFTSAIVIDRRRG</sequence>
<dbReference type="KEGG" id="egl:EGR_04825"/>
<dbReference type="STRING" id="6210.W6UPQ9"/>
<organism evidence="2 3">
    <name type="scientific">Echinococcus granulosus</name>
    <name type="common">Hydatid tapeworm</name>
    <dbReference type="NCBI Taxonomy" id="6210"/>
    <lineage>
        <taxon>Eukaryota</taxon>
        <taxon>Metazoa</taxon>
        <taxon>Spiralia</taxon>
        <taxon>Lophotrochozoa</taxon>
        <taxon>Platyhelminthes</taxon>
        <taxon>Cestoda</taxon>
        <taxon>Eucestoda</taxon>
        <taxon>Cyclophyllidea</taxon>
        <taxon>Taeniidae</taxon>
        <taxon>Echinococcus</taxon>
        <taxon>Echinococcus granulosus group</taxon>
    </lineage>
</organism>
<evidence type="ECO:0000313" key="2">
    <source>
        <dbReference type="EMBL" id="EUB60267.1"/>
    </source>
</evidence>
<dbReference type="OrthoDB" id="2307332at2759"/>
<evidence type="ECO:0000313" key="3">
    <source>
        <dbReference type="Proteomes" id="UP000019149"/>
    </source>
</evidence>
<proteinExistence type="predicted"/>